<name>A0A837ICS9_9BACT</name>
<evidence type="ECO:0000313" key="2">
    <source>
        <dbReference type="Proteomes" id="UP000033815"/>
    </source>
</evidence>
<dbReference type="EMBL" id="LCHP01000004">
    <property type="protein sequence ID" value="KKT36691.1"/>
    <property type="molecule type" value="Genomic_DNA"/>
</dbReference>
<gene>
    <name evidence="1" type="ORF">UW25_C0004G0019</name>
</gene>
<sequence>MLNPSEIRNEMLARIISAPSFDNGYYEKLGILDKFTSVRDSNLYVLEDFLKKLFMVEELIEKYIHEGNDLNSEIEFKELRTNVDLIFKTKSIFSFFG</sequence>
<dbReference type="AlphaFoldDB" id="A0A837ICS9"/>
<proteinExistence type="predicted"/>
<protein>
    <submittedName>
        <fullName evidence="1">Uncharacterized protein</fullName>
    </submittedName>
</protein>
<accession>A0A837ICS9</accession>
<evidence type="ECO:0000313" key="1">
    <source>
        <dbReference type="EMBL" id="KKT36691.1"/>
    </source>
</evidence>
<comment type="caution">
    <text evidence="1">The sequence shown here is derived from an EMBL/GenBank/DDBJ whole genome shotgun (WGS) entry which is preliminary data.</text>
</comment>
<dbReference type="Proteomes" id="UP000033815">
    <property type="component" value="Unassembled WGS sequence"/>
</dbReference>
<organism evidence="1 2">
    <name type="scientific">Candidatus Nomurabacteria bacterium GW2011_GWB1_44_12</name>
    <dbReference type="NCBI Taxonomy" id="1618748"/>
    <lineage>
        <taxon>Bacteria</taxon>
        <taxon>Candidatus Nomuraibacteriota</taxon>
    </lineage>
</organism>
<reference evidence="1 2" key="1">
    <citation type="journal article" date="2015" name="Nature">
        <title>rRNA introns, odd ribosomes, and small enigmatic genomes across a large radiation of phyla.</title>
        <authorList>
            <person name="Brown C.T."/>
            <person name="Hug L.A."/>
            <person name="Thomas B.C."/>
            <person name="Sharon I."/>
            <person name="Castelle C.J."/>
            <person name="Singh A."/>
            <person name="Wilkins M.J."/>
            <person name="Williams K.H."/>
            <person name="Banfield J.F."/>
        </authorList>
    </citation>
    <scope>NUCLEOTIDE SEQUENCE [LARGE SCALE GENOMIC DNA]</scope>
</reference>